<dbReference type="InterPro" id="IPR044516">
    <property type="entry name" value="UXS-like"/>
</dbReference>
<accession>A0A0G0JT91</accession>
<dbReference type="SUPFAM" id="SSF51735">
    <property type="entry name" value="NAD(P)-binding Rossmann-fold domains"/>
    <property type="match status" value="1"/>
</dbReference>
<keyword evidence="11" id="KW-0456">Lyase</keyword>
<dbReference type="GO" id="GO:0048040">
    <property type="term" value="F:UDP-glucuronate decarboxylase activity"/>
    <property type="evidence" value="ECO:0007669"/>
    <property type="project" value="TreeGrafter"/>
</dbReference>
<dbReference type="Pfam" id="PF01370">
    <property type="entry name" value="Epimerase"/>
    <property type="match status" value="1"/>
</dbReference>
<evidence type="ECO:0000313" key="15">
    <source>
        <dbReference type="Proteomes" id="UP000034022"/>
    </source>
</evidence>
<dbReference type="GO" id="GO:0042732">
    <property type="term" value="P:D-xylose metabolic process"/>
    <property type="evidence" value="ECO:0007669"/>
    <property type="project" value="InterPro"/>
</dbReference>
<keyword evidence="10" id="KW-0325">Glycoprotein</keyword>
<dbReference type="PANTHER" id="PTHR43078:SF6">
    <property type="entry name" value="UDP-GLUCURONIC ACID DECARBOXYLASE 1"/>
    <property type="match status" value="1"/>
</dbReference>
<gene>
    <name evidence="14" type="ORF">US91_C0003G0013</name>
</gene>
<reference evidence="14 15" key="1">
    <citation type="journal article" date="2015" name="Nature">
        <title>rRNA introns, odd ribosomes, and small enigmatic genomes across a large radiation of phyla.</title>
        <authorList>
            <person name="Brown C.T."/>
            <person name="Hug L.A."/>
            <person name="Thomas B.C."/>
            <person name="Sharon I."/>
            <person name="Castelle C.J."/>
            <person name="Singh A."/>
            <person name="Wilkins M.J."/>
            <person name="Williams K.H."/>
            <person name="Banfield J.F."/>
        </authorList>
    </citation>
    <scope>NUCLEOTIDE SEQUENCE [LARGE SCALE GENOMIC DNA]</scope>
</reference>
<dbReference type="PATRIC" id="fig|1618638.3.peg.361"/>
<dbReference type="GO" id="GO:0033320">
    <property type="term" value="P:UDP-D-xylose biosynthetic process"/>
    <property type="evidence" value="ECO:0007669"/>
    <property type="project" value="UniProtKB-UniPathway"/>
</dbReference>
<proteinExistence type="predicted"/>
<evidence type="ECO:0000313" key="14">
    <source>
        <dbReference type="EMBL" id="KKQ70683.1"/>
    </source>
</evidence>
<sequence length="347" mass="38987">MNIEYLYTMPRKVIFDQKNVLVTGGAGFIGSHLCDELIKTSKVICIDDFSTGNEKNIDHLLAEPNFEFIRHDITEPLDLKKMPELQKFKIEFQGIQEIYNLACPMSPHNFEENKIKVILANSYGTKNMLDLAREFNAKFLHISSSVVYGLGGDGKKISESHVGQVDTQSDRCAYDEGKRFAESLILNYMKKFSLDAKVMRLFRVYGPRMPIDDGHMIPDFISNALDGKDLIIYGDANFESSFCYISDCVDAIIKLMNSNISTPINIGSDISINLTDLAKKIIGIIGKNLKIEHQDSLLFMKPLCIPDIAKARNELGWMPIVSLDKGLENTIYELRASKGLVGVKEAL</sequence>
<dbReference type="FunFam" id="3.40.50.720:FF:000065">
    <property type="entry name" value="UDP-glucuronic acid decarboxylase 1"/>
    <property type="match status" value="1"/>
</dbReference>
<comment type="caution">
    <text evidence="14">The sequence shown here is derived from an EMBL/GenBank/DDBJ whole genome shotgun (WGS) entry which is preliminary data.</text>
</comment>
<dbReference type="Gene3D" id="3.40.50.720">
    <property type="entry name" value="NAD(P)-binding Rossmann-like Domain"/>
    <property type="match status" value="1"/>
</dbReference>
<organism evidence="14 15">
    <name type="scientific">Candidatus Falkowbacteria bacterium GW2011_GWE1_38_31</name>
    <dbReference type="NCBI Taxonomy" id="1618638"/>
    <lineage>
        <taxon>Bacteria</taxon>
        <taxon>Candidatus Falkowiibacteriota</taxon>
    </lineage>
</organism>
<evidence type="ECO:0000256" key="10">
    <source>
        <dbReference type="ARBA" id="ARBA00023180"/>
    </source>
</evidence>
<keyword evidence="5" id="KW-0735">Signal-anchor</keyword>
<dbReference type="InterPro" id="IPR001509">
    <property type="entry name" value="Epimerase_deHydtase"/>
</dbReference>
<dbReference type="AlphaFoldDB" id="A0A0G0JT91"/>
<feature type="domain" description="NAD-dependent epimerase/dehydratase" evidence="13">
    <location>
        <begin position="20"/>
        <end position="267"/>
    </location>
</feature>
<dbReference type="InterPro" id="IPR036291">
    <property type="entry name" value="NAD(P)-bd_dom_sf"/>
</dbReference>
<evidence type="ECO:0000259" key="13">
    <source>
        <dbReference type="Pfam" id="PF01370"/>
    </source>
</evidence>
<dbReference type="PANTHER" id="PTHR43078">
    <property type="entry name" value="UDP-GLUCURONIC ACID DECARBOXYLASE-RELATED"/>
    <property type="match status" value="1"/>
</dbReference>
<keyword evidence="9" id="KW-0472">Membrane</keyword>
<keyword evidence="4" id="KW-0210">Decarboxylase</keyword>
<keyword evidence="8" id="KW-0333">Golgi apparatus</keyword>
<comment type="cofactor">
    <cofactor evidence="1">
        <name>NAD(+)</name>
        <dbReference type="ChEBI" id="CHEBI:57540"/>
    </cofactor>
</comment>
<evidence type="ECO:0000256" key="7">
    <source>
        <dbReference type="ARBA" id="ARBA00023027"/>
    </source>
</evidence>
<comment type="subcellular location">
    <subcellularLocation>
        <location evidence="2">Golgi apparatus membrane</location>
        <topology evidence="2">Single-pass type II membrane protein</topology>
    </subcellularLocation>
    <subcellularLocation>
        <location evidence="12">Golgi apparatus</location>
        <location evidence="12">Golgi stack membrane</location>
    </subcellularLocation>
</comment>
<dbReference type="EMBL" id="LBUU01000003">
    <property type="protein sequence ID" value="KKQ70683.1"/>
    <property type="molecule type" value="Genomic_DNA"/>
</dbReference>
<evidence type="ECO:0000256" key="9">
    <source>
        <dbReference type="ARBA" id="ARBA00023136"/>
    </source>
</evidence>
<evidence type="ECO:0000256" key="2">
    <source>
        <dbReference type="ARBA" id="ARBA00004323"/>
    </source>
</evidence>
<evidence type="ECO:0000256" key="6">
    <source>
        <dbReference type="ARBA" id="ARBA00022989"/>
    </source>
</evidence>
<keyword evidence="6" id="KW-1133">Transmembrane helix</keyword>
<evidence type="ECO:0000256" key="5">
    <source>
        <dbReference type="ARBA" id="ARBA00022968"/>
    </source>
</evidence>
<keyword evidence="7" id="KW-0520">NAD</keyword>
<evidence type="ECO:0000256" key="11">
    <source>
        <dbReference type="ARBA" id="ARBA00023239"/>
    </source>
</evidence>
<dbReference type="Proteomes" id="UP000034022">
    <property type="component" value="Unassembled WGS sequence"/>
</dbReference>
<dbReference type="UniPathway" id="UPA00796">
    <property type="reaction ID" value="UER00771"/>
</dbReference>
<dbReference type="GO" id="GO:0070403">
    <property type="term" value="F:NAD+ binding"/>
    <property type="evidence" value="ECO:0007669"/>
    <property type="project" value="InterPro"/>
</dbReference>
<evidence type="ECO:0000256" key="3">
    <source>
        <dbReference type="ARBA" id="ARBA00022692"/>
    </source>
</evidence>
<evidence type="ECO:0000256" key="12">
    <source>
        <dbReference type="ARBA" id="ARBA00037859"/>
    </source>
</evidence>
<keyword evidence="3" id="KW-0812">Transmembrane</keyword>
<dbReference type="GO" id="GO:0005737">
    <property type="term" value="C:cytoplasm"/>
    <property type="evidence" value="ECO:0007669"/>
    <property type="project" value="TreeGrafter"/>
</dbReference>
<evidence type="ECO:0000256" key="8">
    <source>
        <dbReference type="ARBA" id="ARBA00023034"/>
    </source>
</evidence>
<name>A0A0G0JT91_9BACT</name>
<evidence type="ECO:0000256" key="1">
    <source>
        <dbReference type="ARBA" id="ARBA00001911"/>
    </source>
</evidence>
<protein>
    <submittedName>
        <fullName evidence="14">NAD-dependent epimerase/dehydratase family protein</fullName>
    </submittedName>
</protein>
<evidence type="ECO:0000256" key="4">
    <source>
        <dbReference type="ARBA" id="ARBA00022793"/>
    </source>
</evidence>